<dbReference type="RefSeq" id="WP_069444980.1">
    <property type="nucleotide sequence ID" value="NZ_LPWE01000012.1"/>
</dbReference>
<dbReference type="EMBL" id="LPWE01000012">
    <property type="protein sequence ID" value="ODR94625.1"/>
    <property type="molecule type" value="Genomic_DNA"/>
</dbReference>
<dbReference type="PROSITE" id="PS50113">
    <property type="entry name" value="PAC"/>
    <property type="match status" value="1"/>
</dbReference>
<protein>
    <recommendedName>
        <fullName evidence="2">PAC domain-containing protein</fullName>
    </recommendedName>
</protein>
<dbReference type="AlphaFoldDB" id="A0A1E3VM64"/>
<dbReference type="Gene3D" id="1.10.10.10">
    <property type="entry name" value="Winged helix-like DNA-binding domain superfamily/Winged helix DNA-binding domain"/>
    <property type="match status" value="1"/>
</dbReference>
<dbReference type="Pfam" id="PF08100">
    <property type="entry name" value="Dimerisation"/>
    <property type="match status" value="1"/>
</dbReference>
<proteinExistence type="predicted"/>
<dbReference type="Proteomes" id="UP000094172">
    <property type="component" value="Unassembled WGS sequence"/>
</dbReference>
<dbReference type="STRING" id="1774970.AUC70_08355"/>
<evidence type="ECO:0000313" key="4">
    <source>
        <dbReference type="Proteomes" id="UP000094172"/>
    </source>
</evidence>
<name>A0A1E3VM64_9HYPH</name>
<evidence type="ECO:0000259" key="2">
    <source>
        <dbReference type="PROSITE" id="PS50113"/>
    </source>
</evidence>
<keyword evidence="4" id="KW-1185">Reference proteome</keyword>
<reference evidence="3 4" key="1">
    <citation type="journal article" date="2016" name="Environ. Microbiol.">
        <title>New Methyloceanibacter diversity from North Sea sediments includes methanotroph containing solely the soluble methane monooxygenase.</title>
        <authorList>
            <person name="Vekeman B."/>
            <person name="Kerckhof F.M."/>
            <person name="Cremers G."/>
            <person name="de Vos P."/>
            <person name="Vandamme P."/>
            <person name="Boon N."/>
            <person name="Op den Camp H.J."/>
            <person name="Heylen K."/>
        </authorList>
    </citation>
    <scope>NUCLEOTIDE SEQUENCE [LARGE SCALE GENOMIC DNA]</scope>
    <source>
        <strain evidence="3 4">R-67176</strain>
    </source>
</reference>
<comment type="caution">
    <text evidence="3">The sequence shown here is derived from an EMBL/GenBank/DDBJ whole genome shotgun (WGS) entry which is preliminary data.</text>
</comment>
<dbReference type="InterPro" id="IPR012967">
    <property type="entry name" value="COMT_dimerisation"/>
</dbReference>
<dbReference type="GO" id="GO:0046983">
    <property type="term" value="F:protein dimerization activity"/>
    <property type="evidence" value="ECO:0007669"/>
    <property type="project" value="InterPro"/>
</dbReference>
<dbReference type="SUPFAM" id="SSF46785">
    <property type="entry name" value="Winged helix' DNA-binding domain"/>
    <property type="match status" value="1"/>
</dbReference>
<organism evidence="3 4">
    <name type="scientific">Methyloceanibacter stevinii</name>
    <dbReference type="NCBI Taxonomy" id="1774970"/>
    <lineage>
        <taxon>Bacteria</taxon>
        <taxon>Pseudomonadati</taxon>
        <taxon>Pseudomonadota</taxon>
        <taxon>Alphaproteobacteria</taxon>
        <taxon>Hyphomicrobiales</taxon>
        <taxon>Hyphomicrobiaceae</taxon>
        <taxon>Methyloceanibacter</taxon>
    </lineage>
</organism>
<sequence>MDETEQREIEERLKEQIASYHEAALLFTAVTAGLPDLLKAEPRDPEALANDLGLAAGPLRRLLRGLVAMRLCEELDDGRFALRPPPNASPTAIPRTSARRPSSSWGNTGCLDVHDVFAAHGRALAALRPQQTAADWRGAKSDEAGSCSAMWPRRSWPIRAACTRP</sequence>
<evidence type="ECO:0000256" key="1">
    <source>
        <dbReference type="SAM" id="MobiDB-lite"/>
    </source>
</evidence>
<dbReference type="InterPro" id="IPR000700">
    <property type="entry name" value="PAS-assoc_C"/>
</dbReference>
<accession>A0A1E3VM64</accession>
<dbReference type="InterPro" id="IPR036390">
    <property type="entry name" value="WH_DNA-bd_sf"/>
</dbReference>
<evidence type="ECO:0000313" key="3">
    <source>
        <dbReference type="EMBL" id="ODR94625.1"/>
    </source>
</evidence>
<feature type="domain" description="PAC" evidence="2">
    <location>
        <begin position="1"/>
        <end position="15"/>
    </location>
</feature>
<dbReference type="InterPro" id="IPR036388">
    <property type="entry name" value="WH-like_DNA-bd_sf"/>
</dbReference>
<feature type="region of interest" description="Disordered" evidence="1">
    <location>
        <begin position="82"/>
        <end position="105"/>
    </location>
</feature>
<gene>
    <name evidence="3" type="ORF">AUC70_08355</name>
</gene>